<evidence type="ECO:0000256" key="1">
    <source>
        <dbReference type="SAM" id="MobiDB-lite"/>
    </source>
</evidence>
<dbReference type="PANTHER" id="PTHR36423">
    <property type="entry name" value="AFR070WP"/>
    <property type="match status" value="1"/>
</dbReference>
<evidence type="ECO:0000313" key="3">
    <source>
        <dbReference type="Proteomes" id="UP000777438"/>
    </source>
</evidence>
<proteinExistence type="predicted"/>
<gene>
    <name evidence="2" type="ORF">B0T10DRAFT_492968</name>
</gene>
<evidence type="ECO:0000313" key="2">
    <source>
        <dbReference type="EMBL" id="KAH6884916.1"/>
    </source>
</evidence>
<reference evidence="2 3" key="1">
    <citation type="journal article" date="2021" name="Nat. Commun.">
        <title>Genetic determinants of endophytism in the Arabidopsis root mycobiome.</title>
        <authorList>
            <person name="Mesny F."/>
            <person name="Miyauchi S."/>
            <person name="Thiergart T."/>
            <person name="Pickel B."/>
            <person name="Atanasova L."/>
            <person name="Karlsson M."/>
            <person name="Huettel B."/>
            <person name="Barry K.W."/>
            <person name="Haridas S."/>
            <person name="Chen C."/>
            <person name="Bauer D."/>
            <person name="Andreopoulos W."/>
            <person name="Pangilinan J."/>
            <person name="LaButti K."/>
            <person name="Riley R."/>
            <person name="Lipzen A."/>
            <person name="Clum A."/>
            <person name="Drula E."/>
            <person name="Henrissat B."/>
            <person name="Kohler A."/>
            <person name="Grigoriev I.V."/>
            <person name="Martin F.M."/>
            <person name="Hacquard S."/>
        </authorList>
    </citation>
    <scope>NUCLEOTIDE SEQUENCE [LARGE SCALE GENOMIC DNA]</scope>
    <source>
        <strain evidence="2 3">MPI-CAGE-CH-0241</strain>
    </source>
</reference>
<protein>
    <submittedName>
        <fullName evidence="2">DOPA-like domain-containing protein</fullName>
    </submittedName>
</protein>
<feature type="region of interest" description="Disordered" evidence="1">
    <location>
        <begin position="59"/>
        <end position="78"/>
    </location>
</feature>
<dbReference type="InterPro" id="IPR014980">
    <property type="entry name" value="DOPA_dioxygen"/>
</dbReference>
<dbReference type="EMBL" id="JAGPYM010000019">
    <property type="protein sequence ID" value="KAH6884916.1"/>
    <property type="molecule type" value="Genomic_DNA"/>
</dbReference>
<dbReference type="SUPFAM" id="SSF143410">
    <property type="entry name" value="DOPA-like"/>
    <property type="match status" value="1"/>
</dbReference>
<comment type="caution">
    <text evidence="2">The sequence shown here is derived from an EMBL/GenBank/DDBJ whole genome shotgun (WGS) entry which is preliminary data.</text>
</comment>
<organism evidence="2 3">
    <name type="scientific">Thelonectria olida</name>
    <dbReference type="NCBI Taxonomy" id="1576542"/>
    <lineage>
        <taxon>Eukaryota</taxon>
        <taxon>Fungi</taxon>
        <taxon>Dikarya</taxon>
        <taxon>Ascomycota</taxon>
        <taxon>Pezizomycotina</taxon>
        <taxon>Sordariomycetes</taxon>
        <taxon>Hypocreomycetidae</taxon>
        <taxon>Hypocreales</taxon>
        <taxon>Nectriaceae</taxon>
        <taxon>Thelonectria</taxon>
    </lineage>
</organism>
<dbReference type="Pfam" id="PF08883">
    <property type="entry name" value="DOPA_dioxygen"/>
    <property type="match status" value="1"/>
</dbReference>
<dbReference type="InterPro" id="IPR023389">
    <property type="entry name" value="DOPA-like_sf"/>
</dbReference>
<dbReference type="OrthoDB" id="9970095at2759"/>
<dbReference type="Proteomes" id="UP000777438">
    <property type="component" value="Unassembled WGS sequence"/>
</dbReference>
<dbReference type="Gene3D" id="3.30.70.1240">
    <property type="entry name" value="DOPA-like domains"/>
    <property type="match status" value="1"/>
</dbReference>
<accession>A0A9P9APP7</accession>
<dbReference type="PANTHER" id="PTHR36423:SF2">
    <property type="entry name" value="AFR070WP"/>
    <property type="match status" value="1"/>
</dbReference>
<name>A0A9P9APP7_9HYPO</name>
<keyword evidence="3" id="KW-1185">Reference proteome</keyword>
<sequence length="223" mass="25541">MVTSGLVMETQMDYKAGRTRAYPVLIHSYRNIASSSHTSRNKIALIMVRAASTYPSPLSGYENAPPLPEERAADGKSFVNPPAEKLSDAYEAFIDPLDKGRQGGFDVHIYYFQSNAEQSKYAHELWQRIRREFPELRIYTFWDRPIGPHPVAMFEVNLFTPAQFGAFISWLTIWRGPLSVLIHPNVVPKEGEHPHETGKLDHSDRAIWMGERLPLDLTLFDRR</sequence>
<dbReference type="AlphaFoldDB" id="A0A9P9APP7"/>